<sequence length="117" mass="13742">MEQFTHILQHLKTENEWNPEENITIKQNEFYTDTKDAMDATIKSETYNYKYLPLKTECLLDGFPTILEKIKVETDTQEDVVIVIKSEPDNCKSCHVKIERLSDNFIIMKTKLKVISI</sequence>
<reference evidence="1" key="1">
    <citation type="submission" date="2020-11" db="EMBL/GenBank/DDBJ databases">
        <authorList>
            <person name="Tran Van P."/>
        </authorList>
    </citation>
    <scope>NUCLEOTIDE SEQUENCE</scope>
</reference>
<accession>A0A7R9HUG6</accession>
<name>A0A7R9HUG6_9NEOP</name>
<gene>
    <name evidence="1" type="ORF">TMSB3V08_LOCUS12210</name>
</gene>
<dbReference type="AlphaFoldDB" id="A0A7R9HUG6"/>
<proteinExistence type="predicted"/>
<dbReference type="EMBL" id="OB800912">
    <property type="protein sequence ID" value="CAD7435564.1"/>
    <property type="molecule type" value="Genomic_DNA"/>
</dbReference>
<evidence type="ECO:0000313" key="1">
    <source>
        <dbReference type="EMBL" id="CAD7435564.1"/>
    </source>
</evidence>
<organism evidence="1">
    <name type="scientific">Timema monikensis</name>
    <dbReference type="NCBI Taxonomy" id="170555"/>
    <lineage>
        <taxon>Eukaryota</taxon>
        <taxon>Metazoa</taxon>
        <taxon>Ecdysozoa</taxon>
        <taxon>Arthropoda</taxon>
        <taxon>Hexapoda</taxon>
        <taxon>Insecta</taxon>
        <taxon>Pterygota</taxon>
        <taxon>Neoptera</taxon>
        <taxon>Polyneoptera</taxon>
        <taxon>Phasmatodea</taxon>
        <taxon>Timematodea</taxon>
        <taxon>Timematoidea</taxon>
        <taxon>Timematidae</taxon>
        <taxon>Timema</taxon>
    </lineage>
</organism>
<protein>
    <submittedName>
        <fullName evidence="1">Uncharacterized protein</fullName>
    </submittedName>
</protein>